<evidence type="ECO:0000256" key="1">
    <source>
        <dbReference type="SAM" id="MobiDB-lite"/>
    </source>
</evidence>
<gene>
    <name evidence="2" type="ORF">CCMP2556_LOCUS55606</name>
</gene>
<sequence length="488" mass="53730">MRNHSSRKRNHCNRRNLCNRMRKHGSKKRNSPCSRRNLCNRMRKHGRRKRNPCSKRSCCIRKRNGCSRKRRERNPCIRKREGKAPACSEERTVVFPGRLGRVASVIKPEDQDSTPVDRKEPRSVEVVSKSADEEDTGANATNETEAVAVSAIKDEKASKVAEDAALATGQAPPPVPPPVPPDTGTLTMAASGQASEEAEDALAANLSKLTQKAIEKLDTQLQDDYKAVKEATGSIQKTRSGLTDGLHALDKSTEHLQVSWPEQKAPSMSWGYHWCQLESARVGGKQPKRGAIRLGSMRVFQSVCFFCFVTWLCSTRDCWRHLGPVFSTRRVMGMMQTCGVFAAHSGPCEAMCGAAHFDSEEKSVVVVICSLFRAAAWCISRGRSQDRLRSLHTVRTDGELPLLDLGRAPWLEYESCKDTQVLHHTSMNNSQIECSKIPARLCPWAPQQSDCTGQVPPGGTAPKQVAAASAAGCAAGKTKKGHPSDAYR</sequence>
<organism evidence="2 3">
    <name type="scientific">Durusdinium trenchii</name>
    <dbReference type="NCBI Taxonomy" id="1381693"/>
    <lineage>
        <taxon>Eukaryota</taxon>
        <taxon>Sar</taxon>
        <taxon>Alveolata</taxon>
        <taxon>Dinophyceae</taxon>
        <taxon>Suessiales</taxon>
        <taxon>Symbiodiniaceae</taxon>
        <taxon>Durusdinium</taxon>
    </lineage>
</organism>
<keyword evidence="3" id="KW-1185">Reference proteome</keyword>
<feature type="region of interest" description="Disordered" evidence="1">
    <location>
        <begin position="104"/>
        <end position="139"/>
    </location>
</feature>
<proteinExistence type="predicted"/>
<reference evidence="2 3" key="1">
    <citation type="submission" date="2024-02" db="EMBL/GenBank/DDBJ databases">
        <authorList>
            <person name="Chen Y."/>
            <person name="Shah S."/>
            <person name="Dougan E. K."/>
            <person name="Thang M."/>
            <person name="Chan C."/>
        </authorList>
    </citation>
    <scope>NUCLEOTIDE SEQUENCE [LARGE SCALE GENOMIC DNA]</scope>
</reference>
<name>A0ABP0T1D7_9DINO</name>
<dbReference type="EMBL" id="CAXAMN010029039">
    <property type="protein sequence ID" value="CAK9118543.1"/>
    <property type="molecule type" value="Genomic_DNA"/>
</dbReference>
<feature type="compositionally biased region" description="Basic and acidic residues" evidence="1">
    <location>
        <begin position="107"/>
        <end position="123"/>
    </location>
</feature>
<accession>A0ABP0T1D7</accession>
<evidence type="ECO:0000313" key="2">
    <source>
        <dbReference type="EMBL" id="CAK9118543.1"/>
    </source>
</evidence>
<dbReference type="Proteomes" id="UP001642484">
    <property type="component" value="Unassembled WGS sequence"/>
</dbReference>
<evidence type="ECO:0000313" key="3">
    <source>
        <dbReference type="Proteomes" id="UP001642484"/>
    </source>
</evidence>
<protein>
    <submittedName>
        <fullName evidence="2">Uncharacterized protein</fullName>
    </submittedName>
</protein>
<comment type="caution">
    <text evidence="2">The sequence shown here is derived from an EMBL/GenBank/DDBJ whole genome shotgun (WGS) entry which is preliminary data.</text>
</comment>